<dbReference type="SUPFAM" id="SSF51604">
    <property type="entry name" value="Enolase C-terminal domain-like"/>
    <property type="match status" value="1"/>
</dbReference>
<gene>
    <name evidence="5" type="ORF">P2G67_13550</name>
</gene>
<dbReference type="InterPro" id="IPR036849">
    <property type="entry name" value="Enolase-like_C_sf"/>
</dbReference>
<dbReference type="Pfam" id="PF13378">
    <property type="entry name" value="MR_MLE_C"/>
    <property type="match status" value="1"/>
</dbReference>
<evidence type="ECO:0000256" key="3">
    <source>
        <dbReference type="ARBA" id="ARBA00022842"/>
    </source>
</evidence>
<dbReference type="Proteomes" id="UP001215503">
    <property type="component" value="Unassembled WGS sequence"/>
</dbReference>
<dbReference type="EMBL" id="JARHUD010000008">
    <property type="protein sequence ID" value="MDF2097002.1"/>
    <property type="molecule type" value="Genomic_DNA"/>
</dbReference>
<accession>A0ABT5YQ83</accession>
<proteinExistence type="predicted"/>
<dbReference type="SMART" id="SM00922">
    <property type="entry name" value="MR_MLE"/>
    <property type="match status" value="1"/>
</dbReference>
<dbReference type="InterPro" id="IPR013341">
    <property type="entry name" value="Mandelate_racemase_N_dom"/>
</dbReference>
<dbReference type="PANTHER" id="PTHR13794:SF58">
    <property type="entry name" value="MITOCHONDRIAL ENOLASE SUPERFAMILY MEMBER 1"/>
    <property type="match status" value="1"/>
</dbReference>
<dbReference type="InterPro" id="IPR029017">
    <property type="entry name" value="Enolase-like_N"/>
</dbReference>
<comment type="caution">
    <text evidence="5">The sequence shown here is derived from an EMBL/GenBank/DDBJ whole genome shotgun (WGS) entry which is preliminary data.</text>
</comment>
<dbReference type="InterPro" id="IPR046945">
    <property type="entry name" value="RHMD-like"/>
</dbReference>
<dbReference type="Pfam" id="PF02746">
    <property type="entry name" value="MR_MLE_N"/>
    <property type="match status" value="1"/>
</dbReference>
<dbReference type="InterPro" id="IPR013342">
    <property type="entry name" value="Mandelate_racemase_C"/>
</dbReference>
<dbReference type="Gene3D" id="3.20.20.120">
    <property type="entry name" value="Enolase-like C-terminal domain"/>
    <property type="match status" value="1"/>
</dbReference>
<dbReference type="Gene3D" id="3.30.390.10">
    <property type="entry name" value="Enolase-like, N-terminal domain"/>
    <property type="match status" value="1"/>
</dbReference>
<keyword evidence="6" id="KW-1185">Reference proteome</keyword>
<dbReference type="SFLD" id="SFLDG00179">
    <property type="entry name" value="mandelate_racemase"/>
    <property type="match status" value="1"/>
</dbReference>
<organism evidence="5 6">
    <name type="scientific">Aquibaculum arenosum</name>
    <dbReference type="NCBI Taxonomy" id="3032591"/>
    <lineage>
        <taxon>Bacteria</taxon>
        <taxon>Pseudomonadati</taxon>
        <taxon>Pseudomonadota</taxon>
        <taxon>Alphaproteobacteria</taxon>
        <taxon>Rhodospirillales</taxon>
        <taxon>Rhodovibrionaceae</taxon>
        <taxon>Aquibaculum</taxon>
    </lineage>
</organism>
<name>A0ABT5YQ83_9PROT</name>
<dbReference type="PANTHER" id="PTHR13794">
    <property type="entry name" value="ENOLASE SUPERFAMILY, MANDELATE RACEMASE"/>
    <property type="match status" value="1"/>
</dbReference>
<comment type="cofactor">
    <cofactor evidence="1">
        <name>Mg(2+)</name>
        <dbReference type="ChEBI" id="CHEBI:18420"/>
    </cofactor>
</comment>
<sequence length="369" mass="41807">MKITRIEQSRHRLELDPPFHPSWDTRVRRHFDVHLVRIETDEGLVGVGSGDAMAGFAGHEELFIGRDPRDMERHFRVIENLSFHYGRCWPLDIALWDLFGQITEQPLWRLLGGRADGVHAYASSGSLRDPEELADLAQLVAEEGFTALKIRFQRKRWRDDIDVLAAVRDAVGDSLALMVDCNQGWRMPWDTAQPWSLKQAQAVAKELEGLDVYWMEEPLHRGDYEGMRRLRESTSVRIAGGEMTRELHELRELVDRRCLDVLQPDAVVTGGITGLRRIAEQALACGLEFTPHTWGNGIGLLANAHLAAGCAGSRYLEFPFDPPAWTPERRDFPLVEPLIAGEDGWLQLSEEPGLGLELDEDYLESTRIA</sequence>
<evidence type="ECO:0000259" key="4">
    <source>
        <dbReference type="SMART" id="SM00922"/>
    </source>
</evidence>
<dbReference type="SUPFAM" id="SSF54826">
    <property type="entry name" value="Enolase N-terminal domain-like"/>
    <property type="match status" value="1"/>
</dbReference>
<keyword evidence="3" id="KW-0460">Magnesium</keyword>
<evidence type="ECO:0000313" key="6">
    <source>
        <dbReference type="Proteomes" id="UP001215503"/>
    </source>
</evidence>
<evidence type="ECO:0000256" key="2">
    <source>
        <dbReference type="ARBA" id="ARBA00022723"/>
    </source>
</evidence>
<protein>
    <submittedName>
        <fullName evidence="5">Mandelate racemase/muconate lactonizing enzyme family protein</fullName>
    </submittedName>
</protein>
<feature type="domain" description="Mandelate racemase/muconate lactonizing enzyme C-terminal" evidence="4">
    <location>
        <begin position="130"/>
        <end position="237"/>
    </location>
</feature>
<evidence type="ECO:0000313" key="5">
    <source>
        <dbReference type="EMBL" id="MDF2097002.1"/>
    </source>
</evidence>
<dbReference type="RefSeq" id="WP_275823772.1">
    <property type="nucleotide sequence ID" value="NZ_JARHUD010000008.1"/>
</dbReference>
<dbReference type="InterPro" id="IPR029065">
    <property type="entry name" value="Enolase_C-like"/>
</dbReference>
<dbReference type="CDD" id="cd03316">
    <property type="entry name" value="MR_like"/>
    <property type="match status" value="1"/>
</dbReference>
<keyword evidence="2" id="KW-0479">Metal-binding</keyword>
<evidence type="ECO:0000256" key="1">
    <source>
        <dbReference type="ARBA" id="ARBA00001946"/>
    </source>
</evidence>
<dbReference type="SFLD" id="SFLDS00001">
    <property type="entry name" value="Enolase"/>
    <property type="match status" value="1"/>
</dbReference>
<reference evidence="5 6" key="1">
    <citation type="submission" date="2023-03" db="EMBL/GenBank/DDBJ databases">
        <title>Fodinicurvata sp. CAU 1616 isolated from sea sendiment.</title>
        <authorList>
            <person name="Kim W."/>
        </authorList>
    </citation>
    <scope>NUCLEOTIDE SEQUENCE [LARGE SCALE GENOMIC DNA]</scope>
    <source>
        <strain evidence="5 6">CAU 1616</strain>
    </source>
</reference>